<evidence type="ECO:0000313" key="2">
    <source>
        <dbReference type="EMBL" id="KAK3696244.1"/>
    </source>
</evidence>
<name>A0AAE0XMG6_9GAST</name>
<proteinExistence type="predicted"/>
<dbReference type="Proteomes" id="UP001283361">
    <property type="component" value="Unassembled WGS sequence"/>
</dbReference>
<accession>A0AAE0XMG6</accession>
<keyword evidence="3" id="KW-1185">Reference proteome</keyword>
<evidence type="ECO:0000313" key="3">
    <source>
        <dbReference type="Proteomes" id="UP001283361"/>
    </source>
</evidence>
<gene>
    <name evidence="2" type="ORF">RRG08_027687</name>
</gene>
<organism evidence="2 3">
    <name type="scientific">Elysia crispata</name>
    <name type="common">lettuce slug</name>
    <dbReference type="NCBI Taxonomy" id="231223"/>
    <lineage>
        <taxon>Eukaryota</taxon>
        <taxon>Metazoa</taxon>
        <taxon>Spiralia</taxon>
        <taxon>Lophotrochozoa</taxon>
        <taxon>Mollusca</taxon>
        <taxon>Gastropoda</taxon>
        <taxon>Heterobranchia</taxon>
        <taxon>Euthyneura</taxon>
        <taxon>Panpulmonata</taxon>
        <taxon>Sacoglossa</taxon>
        <taxon>Placobranchoidea</taxon>
        <taxon>Plakobranchidae</taxon>
        <taxon>Elysia</taxon>
    </lineage>
</organism>
<dbReference type="AlphaFoldDB" id="A0AAE0XMG6"/>
<reference evidence="2" key="1">
    <citation type="journal article" date="2023" name="G3 (Bethesda)">
        <title>A reference genome for the long-term kleptoplast-retaining sea slug Elysia crispata morphotype clarki.</title>
        <authorList>
            <person name="Eastman K.E."/>
            <person name="Pendleton A.L."/>
            <person name="Shaikh M.A."/>
            <person name="Suttiyut T."/>
            <person name="Ogas R."/>
            <person name="Tomko P."/>
            <person name="Gavelis G."/>
            <person name="Widhalm J.R."/>
            <person name="Wisecaver J.H."/>
        </authorList>
    </citation>
    <scope>NUCLEOTIDE SEQUENCE</scope>
    <source>
        <strain evidence="2">ECLA1</strain>
    </source>
</reference>
<evidence type="ECO:0000256" key="1">
    <source>
        <dbReference type="SAM" id="MobiDB-lite"/>
    </source>
</evidence>
<feature type="region of interest" description="Disordered" evidence="1">
    <location>
        <begin position="134"/>
        <end position="186"/>
    </location>
</feature>
<protein>
    <submittedName>
        <fullName evidence="2">Uncharacterized protein</fullName>
    </submittedName>
</protein>
<comment type="caution">
    <text evidence="2">The sequence shown here is derived from an EMBL/GenBank/DDBJ whole genome shotgun (WGS) entry which is preliminary data.</text>
</comment>
<feature type="compositionally biased region" description="Basic and acidic residues" evidence="1">
    <location>
        <begin position="159"/>
        <end position="186"/>
    </location>
</feature>
<dbReference type="EMBL" id="JAWDGP010008052">
    <property type="protein sequence ID" value="KAK3696244.1"/>
    <property type="molecule type" value="Genomic_DNA"/>
</dbReference>
<feature type="compositionally biased region" description="Low complexity" evidence="1">
    <location>
        <begin position="134"/>
        <end position="143"/>
    </location>
</feature>
<sequence length="186" mass="20593">MPVIKNVGKGDLLNTARHIKRTSKSVTSYSRVPILFFSYDSMPHLILTDRLLICLSGFIEPLIEPSRNTGCGLLTLVRLWWVCGDSSRLTGIRGMGPALRRLSGHVGSKRKQVDEIDGDAMWHSPALRCAAKTTSSARSSSEPCAEHDGQLRPSFGDGPRPKRSPDLDSPFRRHVQHKPDLHACAR</sequence>